<evidence type="ECO:0000313" key="1">
    <source>
        <dbReference type="EMBL" id="JAD66443.1"/>
    </source>
</evidence>
<accession>A0A0A9BW61</accession>
<proteinExistence type="predicted"/>
<name>A0A0A9BW61_ARUDO</name>
<protein>
    <submittedName>
        <fullName evidence="1">Uncharacterized protein</fullName>
    </submittedName>
</protein>
<reference evidence="1" key="2">
    <citation type="journal article" date="2015" name="Data Brief">
        <title>Shoot transcriptome of the giant reed, Arundo donax.</title>
        <authorList>
            <person name="Barrero R.A."/>
            <person name="Guerrero F.D."/>
            <person name="Moolhuijzen P."/>
            <person name="Goolsby J.A."/>
            <person name="Tidwell J."/>
            <person name="Bellgard S.E."/>
            <person name="Bellgard M.I."/>
        </authorList>
    </citation>
    <scope>NUCLEOTIDE SEQUENCE</scope>
    <source>
        <tissue evidence="1">Shoot tissue taken approximately 20 cm above the soil surface</tissue>
    </source>
</reference>
<sequence>MALAMSAGSDVQSLPCARRLQAAIVGKEPP</sequence>
<dbReference type="EMBL" id="GBRH01231452">
    <property type="protein sequence ID" value="JAD66443.1"/>
    <property type="molecule type" value="Transcribed_RNA"/>
</dbReference>
<reference evidence="1" key="1">
    <citation type="submission" date="2014-09" db="EMBL/GenBank/DDBJ databases">
        <authorList>
            <person name="Magalhaes I.L.F."/>
            <person name="Oliveira U."/>
            <person name="Santos F.R."/>
            <person name="Vidigal T.H.D.A."/>
            <person name="Brescovit A.D."/>
            <person name="Santos A.J."/>
        </authorList>
    </citation>
    <scope>NUCLEOTIDE SEQUENCE</scope>
    <source>
        <tissue evidence="1">Shoot tissue taken approximately 20 cm above the soil surface</tissue>
    </source>
</reference>
<organism evidence="1">
    <name type="scientific">Arundo donax</name>
    <name type="common">Giant reed</name>
    <name type="synonym">Donax arundinaceus</name>
    <dbReference type="NCBI Taxonomy" id="35708"/>
    <lineage>
        <taxon>Eukaryota</taxon>
        <taxon>Viridiplantae</taxon>
        <taxon>Streptophyta</taxon>
        <taxon>Embryophyta</taxon>
        <taxon>Tracheophyta</taxon>
        <taxon>Spermatophyta</taxon>
        <taxon>Magnoliopsida</taxon>
        <taxon>Liliopsida</taxon>
        <taxon>Poales</taxon>
        <taxon>Poaceae</taxon>
        <taxon>PACMAD clade</taxon>
        <taxon>Arundinoideae</taxon>
        <taxon>Arundineae</taxon>
        <taxon>Arundo</taxon>
    </lineage>
</organism>
<dbReference type="AlphaFoldDB" id="A0A0A9BW61"/>